<organism evidence="2">
    <name type="scientific">Oryza punctata</name>
    <name type="common">Red rice</name>
    <dbReference type="NCBI Taxonomy" id="4537"/>
    <lineage>
        <taxon>Eukaryota</taxon>
        <taxon>Viridiplantae</taxon>
        <taxon>Streptophyta</taxon>
        <taxon>Embryophyta</taxon>
        <taxon>Tracheophyta</taxon>
        <taxon>Spermatophyta</taxon>
        <taxon>Magnoliopsida</taxon>
        <taxon>Liliopsida</taxon>
        <taxon>Poales</taxon>
        <taxon>Poaceae</taxon>
        <taxon>BOP clade</taxon>
        <taxon>Oryzoideae</taxon>
        <taxon>Oryzeae</taxon>
        <taxon>Oryzinae</taxon>
        <taxon>Oryza</taxon>
    </lineage>
</organism>
<proteinExistence type="predicted"/>
<dbReference type="EnsemblPlants" id="OPUNC01G22010.1">
    <property type="protein sequence ID" value="OPUNC01G22010.1"/>
    <property type="gene ID" value="OPUNC01G22010"/>
</dbReference>
<evidence type="ECO:0000256" key="1">
    <source>
        <dbReference type="SAM" id="MobiDB-lite"/>
    </source>
</evidence>
<accession>A0A0E0JKV0</accession>
<dbReference type="HOGENOM" id="CLU_2188218_0_0_1"/>
<dbReference type="AlphaFoldDB" id="A0A0E0JKV0"/>
<evidence type="ECO:0000313" key="3">
    <source>
        <dbReference type="Proteomes" id="UP000026962"/>
    </source>
</evidence>
<feature type="compositionally biased region" description="Basic residues" evidence="1">
    <location>
        <begin position="73"/>
        <end position="87"/>
    </location>
</feature>
<evidence type="ECO:0000313" key="2">
    <source>
        <dbReference type="EnsemblPlants" id="OPUNC01G22010.1"/>
    </source>
</evidence>
<keyword evidence="3" id="KW-1185">Reference proteome</keyword>
<dbReference type="Gramene" id="OPUNC01G22010.1">
    <property type="protein sequence ID" value="OPUNC01G22010.1"/>
    <property type="gene ID" value="OPUNC01G22010"/>
</dbReference>
<protein>
    <submittedName>
        <fullName evidence="2">Uncharacterized protein</fullName>
    </submittedName>
</protein>
<sequence>MRYVWLCKKSATVASEACKTKQGYDLAKKTIDDLAETLVMMNSMPQPDHPPSLNQTGGSKGSGTENFVATLKYPKKKISRGRPKNSTRLKSVLDDTSGWASRKKKKAGM</sequence>
<feature type="compositionally biased region" description="Polar residues" evidence="1">
    <location>
        <begin position="52"/>
        <end position="67"/>
    </location>
</feature>
<reference evidence="2" key="1">
    <citation type="submission" date="2015-04" db="UniProtKB">
        <authorList>
            <consortium name="EnsemblPlants"/>
        </authorList>
    </citation>
    <scope>IDENTIFICATION</scope>
</reference>
<reference evidence="2" key="2">
    <citation type="submission" date="2018-05" db="EMBL/GenBank/DDBJ databases">
        <title>OpunRS2 (Oryza punctata Reference Sequence Version 2).</title>
        <authorList>
            <person name="Zhang J."/>
            <person name="Kudrna D."/>
            <person name="Lee S."/>
            <person name="Talag J."/>
            <person name="Welchert J."/>
            <person name="Wing R.A."/>
        </authorList>
    </citation>
    <scope>NUCLEOTIDE SEQUENCE [LARGE SCALE GENOMIC DNA]</scope>
</reference>
<name>A0A0E0JKV0_ORYPU</name>
<feature type="region of interest" description="Disordered" evidence="1">
    <location>
        <begin position="42"/>
        <end position="109"/>
    </location>
</feature>
<dbReference type="Proteomes" id="UP000026962">
    <property type="component" value="Chromosome 1"/>
</dbReference>